<protein>
    <submittedName>
        <fullName evidence="2">Uncharacterized protein</fullName>
    </submittedName>
</protein>
<proteinExistence type="predicted"/>
<feature type="chain" id="PRO_5008400117" evidence="1">
    <location>
        <begin position="21"/>
        <end position="145"/>
    </location>
</feature>
<accession>A0A1A9W997</accession>
<name>A0A1A9W997_9MUSC</name>
<feature type="signal peptide" evidence="1">
    <location>
        <begin position="1"/>
        <end position="20"/>
    </location>
</feature>
<dbReference type="Pfam" id="PF01395">
    <property type="entry name" value="PBP_GOBP"/>
    <property type="match status" value="1"/>
</dbReference>
<organism evidence="2 3">
    <name type="scientific">Glossina brevipalpis</name>
    <dbReference type="NCBI Taxonomy" id="37001"/>
    <lineage>
        <taxon>Eukaryota</taxon>
        <taxon>Metazoa</taxon>
        <taxon>Ecdysozoa</taxon>
        <taxon>Arthropoda</taxon>
        <taxon>Hexapoda</taxon>
        <taxon>Insecta</taxon>
        <taxon>Pterygota</taxon>
        <taxon>Neoptera</taxon>
        <taxon>Endopterygota</taxon>
        <taxon>Diptera</taxon>
        <taxon>Brachycera</taxon>
        <taxon>Muscomorpha</taxon>
        <taxon>Hippoboscoidea</taxon>
        <taxon>Glossinidae</taxon>
        <taxon>Glossina</taxon>
    </lineage>
</organism>
<dbReference type="CDD" id="cd23992">
    <property type="entry name" value="PBP_GOBP"/>
    <property type="match status" value="1"/>
</dbReference>
<keyword evidence="1" id="KW-0732">Signal</keyword>
<evidence type="ECO:0000256" key="1">
    <source>
        <dbReference type="SAM" id="SignalP"/>
    </source>
</evidence>
<reference evidence="3" key="1">
    <citation type="submission" date="2014-03" db="EMBL/GenBank/DDBJ databases">
        <authorList>
            <person name="Aksoy S."/>
            <person name="Warren W."/>
            <person name="Wilson R.K."/>
        </authorList>
    </citation>
    <scope>NUCLEOTIDE SEQUENCE [LARGE SCALE GENOMIC DNA]</scope>
    <source>
        <strain evidence="3">IAEA</strain>
    </source>
</reference>
<dbReference type="Proteomes" id="UP000091820">
    <property type="component" value="Unassembled WGS sequence"/>
</dbReference>
<dbReference type="InterPro" id="IPR036728">
    <property type="entry name" value="PBP_GOBP_sf"/>
</dbReference>
<dbReference type="InterPro" id="IPR006170">
    <property type="entry name" value="PBP/GOBP"/>
</dbReference>
<keyword evidence="3" id="KW-1185">Reference proteome</keyword>
<dbReference type="Gene3D" id="1.10.238.20">
    <property type="entry name" value="Pheromone/general odorant binding protein domain"/>
    <property type="match status" value="1"/>
</dbReference>
<dbReference type="GO" id="GO:0005549">
    <property type="term" value="F:odorant binding"/>
    <property type="evidence" value="ECO:0007669"/>
    <property type="project" value="InterPro"/>
</dbReference>
<dbReference type="AlphaFoldDB" id="A0A1A9W997"/>
<evidence type="ECO:0000313" key="2">
    <source>
        <dbReference type="EnsemblMetazoa" id="GBRI010924-PA"/>
    </source>
</evidence>
<dbReference type="EnsemblMetazoa" id="GBRI010924-RA">
    <property type="protein sequence ID" value="GBRI010924-PA"/>
    <property type="gene ID" value="GBRI010924"/>
</dbReference>
<dbReference type="STRING" id="37001.A0A1A9W997"/>
<evidence type="ECO:0000313" key="3">
    <source>
        <dbReference type="Proteomes" id="UP000091820"/>
    </source>
</evidence>
<dbReference type="VEuPathDB" id="VectorBase:GBRI010924"/>
<reference evidence="2" key="2">
    <citation type="submission" date="2020-05" db="UniProtKB">
        <authorList>
            <consortium name="EnsemblMetazoa"/>
        </authorList>
    </citation>
    <scope>IDENTIFICATION</scope>
    <source>
        <strain evidence="2">IAEA</strain>
    </source>
</reference>
<dbReference type="SUPFAM" id="SSF47565">
    <property type="entry name" value="Insect pheromone/odorant-binding proteins"/>
    <property type="match status" value="1"/>
</dbReference>
<sequence>MKLLILALTTILTTINSIAAFKLFGTVQEMLECQMRLHVPLEDAFFTNSRTKDLADINRHQKCAMYCQAEAFGLTTGGVLNEDMVRGQLEYERSYNVDDIIRNCKDVGAANDCDGALKLNLCIKKYYTPNKNGSHVISILDKMRR</sequence>